<reference evidence="2" key="1">
    <citation type="submission" date="2021-06" db="EMBL/GenBank/DDBJ databases">
        <authorList>
            <person name="Kallberg Y."/>
            <person name="Tangrot J."/>
            <person name="Rosling A."/>
        </authorList>
    </citation>
    <scope>NUCLEOTIDE SEQUENCE</scope>
    <source>
        <strain evidence="2">IN212</strain>
    </source>
</reference>
<comment type="caution">
    <text evidence="2">The sequence shown here is derived from an EMBL/GenBank/DDBJ whole genome shotgun (WGS) entry which is preliminary data.</text>
</comment>
<dbReference type="InterPro" id="IPR017850">
    <property type="entry name" value="Alkaline_phosphatase_core_sf"/>
</dbReference>
<keyword evidence="1" id="KW-0378">Hydrolase</keyword>
<proteinExistence type="predicted"/>
<dbReference type="PANTHER" id="PTHR31956">
    <property type="entry name" value="NON-SPECIFIC PHOSPHOLIPASE C4-RELATED"/>
    <property type="match status" value="1"/>
</dbReference>
<dbReference type="GO" id="GO:0016788">
    <property type="term" value="F:hydrolase activity, acting on ester bonds"/>
    <property type="evidence" value="ECO:0007669"/>
    <property type="project" value="InterPro"/>
</dbReference>
<dbReference type="PANTHER" id="PTHR31956:SF8">
    <property type="entry name" value="ACID PHOSPHATASE PHOA (AFU_ORTHOLOGUE AFUA_1G03570)"/>
    <property type="match status" value="1"/>
</dbReference>
<dbReference type="Gene3D" id="3.40.720.10">
    <property type="entry name" value="Alkaline Phosphatase, subunit A"/>
    <property type="match status" value="1"/>
</dbReference>
<protein>
    <submittedName>
        <fullName evidence="2">16411_t:CDS:1</fullName>
    </submittedName>
</protein>
<evidence type="ECO:0000313" key="3">
    <source>
        <dbReference type="Proteomes" id="UP000789396"/>
    </source>
</evidence>
<dbReference type="GO" id="GO:0009395">
    <property type="term" value="P:phospholipid catabolic process"/>
    <property type="evidence" value="ECO:0007669"/>
    <property type="project" value="TreeGrafter"/>
</dbReference>
<sequence>MKYFTSVILLLIAAFFGATVDAILTGTYFDRIVLIIFENTAYSKAIAQPYLQNLINSQNGLLLSNYFAIAHPSQPNYIAQIYGSTAGVTDGGIYNIPGKNVVDLLEAKGVSWKAYMEDYPGNCYLGATYNGYTRQHNPFISMLDISTNPSRCAKIVPGTQLDTDINSNQVPQYVYYVPNIKNDGQDTGIAFAMNWFQSWFEPKLAQPAFTTNTLFFITFDEDDGTANNHIASVLLGSPVVPPPNHTDSTAYNHYSYLATVEKNWVLGNLQRKDANATAFTLYLKHP</sequence>
<accession>A0A9N9BDV5</accession>
<dbReference type="EMBL" id="CAJVPZ010005729">
    <property type="protein sequence ID" value="CAG8564947.1"/>
    <property type="molecule type" value="Genomic_DNA"/>
</dbReference>
<dbReference type="AlphaFoldDB" id="A0A9N9BDV5"/>
<gene>
    <name evidence="2" type="ORF">RFULGI_LOCUS5220</name>
</gene>
<evidence type="ECO:0000256" key="1">
    <source>
        <dbReference type="ARBA" id="ARBA00022801"/>
    </source>
</evidence>
<dbReference type="Pfam" id="PF04185">
    <property type="entry name" value="Phosphoesterase"/>
    <property type="match status" value="1"/>
</dbReference>
<organism evidence="2 3">
    <name type="scientific">Racocetra fulgida</name>
    <dbReference type="NCBI Taxonomy" id="60492"/>
    <lineage>
        <taxon>Eukaryota</taxon>
        <taxon>Fungi</taxon>
        <taxon>Fungi incertae sedis</taxon>
        <taxon>Mucoromycota</taxon>
        <taxon>Glomeromycotina</taxon>
        <taxon>Glomeromycetes</taxon>
        <taxon>Diversisporales</taxon>
        <taxon>Gigasporaceae</taxon>
        <taxon>Racocetra</taxon>
    </lineage>
</organism>
<evidence type="ECO:0000313" key="2">
    <source>
        <dbReference type="EMBL" id="CAG8564947.1"/>
    </source>
</evidence>
<name>A0A9N9BDV5_9GLOM</name>
<dbReference type="InterPro" id="IPR007312">
    <property type="entry name" value="Phosphoesterase"/>
</dbReference>
<dbReference type="OrthoDB" id="5135119at2759"/>
<dbReference type="Proteomes" id="UP000789396">
    <property type="component" value="Unassembled WGS sequence"/>
</dbReference>
<keyword evidence="3" id="KW-1185">Reference proteome</keyword>